<dbReference type="Gene3D" id="3.40.50.360">
    <property type="match status" value="1"/>
</dbReference>
<dbReference type="PANTHER" id="PTHR30543:SF21">
    <property type="entry name" value="NAD(P)H-DEPENDENT FMN REDUCTASE LOT6"/>
    <property type="match status" value="1"/>
</dbReference>
<dbReference type="KEGG" id="nml:Namu_5059"/>
<dbReference type="HOGENOM" id="CLU_055322_2_2_11"/>
<dbReference type="InParanoid" id="C8XB38"/>
<proteinExistence type="predicted"/>
<evidence type="ECO:0000313" key="2">
    <source>
        <dbReference type="EMBL" id="ACV81330.1"/>
    </source>
</evidence>
<sequence>MSTLKIVIASTRPGRLGEPIGHWLAERAREQGSFDRVEVLDLAQIDLPMFNEPHHPRTGQYEHPHTKAWSAAVDEADALIFVSPEYNGFPPATLINAVDYLHAEWTGTPLGVLTYGAGGGGARARAQLELLGGYLTMPLASSNFGLANVFGQVRDGAFTPVEGNDESADRLVAELAELARVAELTPAA</sequence>
<feature type="domain" description="NADPH-dependent FMN reductase-like" evidence="1">
    <location>
        <begin position="6"/>
        <end position="146"/>
    </location>
</feature>
<dbReference type="GO" id="GO:0016491">
    <property type="term" value="F:oxidoreductase activity"/>
    <property type="evidence" value="ECO:0007669"/>
    <property type="project" value="InterPro"/>
</dbReference>
<dbReference type="InterPro" id="IPR005025">
    <property type="entry name" value="FMN_Rdtase-like_dom"/>
</dbReference>
<reference evidence="3" key="1">
    <citation type="submission" date="2009-09" db="EMBL/GenBank/DDBJ databases">
        <title>The complete genome of Nakamurella multipartita DSM 44233.</title>
        <authorList>
            <consortium name="US DOE Joint Genome Institute (JGI-PGF)"/>
            <person name="Lucas S."/>
            <person name="Copeland A."/>
            <person name="Lapidus A."/>
            <person name="Glavina del Rio T."/>
            <person name="Dalin E."/>
            <person name="Tice H."/>
            <person name="Bruce D."/>
            <person name="Goodwin L."/>
            <person name="Pitluck S."/>
            <person name="Kyrpides N."/>
            <person name="Mavromatis K."/>
            <person name="Ivanova N."/>
            <person name="Ovchinnikova G."/>
            <person name="Sims D."/>
            <person name="Meincke L."/>
            <person name="Brettin T."/>
            <person name="Detter J.C."/>
            <person name="Han C."/>
            <person name="Larimer F."/>
            <person name="Land M."/>
            <person name="Hauser L."/>
            <person name="Markowitz V."/>
            <person name="Cheng J.-F."/>
            <person name="Hugenholtz P."/>
            <person name="Woyke T."/>
            <person name="Wu D."/>
            <person name="Klenk H.-P."/>
            <person name="Eisen J.A."/>
        </authorList>
    </citation>
    <scope>NUCLEOTIDE SEQUENCE [LARGE SCALE GENOMIC DNA]</scope>
    <source>
        <strain evidence="3">ATCC 700099 / DSM 44233 / CIP 104796 / JCM 9543 / NBRC 105858 / Y-104</strain>
    </source>
</reference>
<dbReference type="Pfam" id="PF03358">
    <property type="entry name" value="FMN_red"/>
    <property type="match status" value="1"/>
</dbReference>
<dbReference type="InterPro" id="IPR050712">
    <property type="entry name" value="NAD(P)H-dep_reductase"/>
</dbReference>
<accession>C8XB38</accession>
<dbReference type="GO" id="GO:0005829">
    <property type="term" value="C:cytosol"/>
    <property type="evidence" value="ECO:0007669"/>
    <property type="project" value="TreeGrafter"/>
</dbReference>
<name>C8XB38_NAKMY</name>
<gene>
    <name evidence="2" type="ordered locus">Namu_5059</name>
</gene>
<dbReference type="Proteomes" id="UP000002218">
    <property type="component" value="Chromosome"/>
</dbReference>
<dbReference type="AlphaFoldDB" id="C8XB38"/>
<evidence type="ECO:0000259" key="1">
    <source>
        <dbReference type="Pfam" id="PF03358"/>
    </source>
</evidence>
<protein>
    <submittedName>
        <fullName evidence="2">NADPH-dependent FMN reductase</fullName>
    </submittedName>
</protein>
<dbReference type="GO" id="GO:0010181">
    <property type="term" value="F:FMN binding"/>
    <property type="evidence" value="ECO:0007669"/>
    <property type="project" value="TreeGrafter"/>
</dbReference>
<dbReference type="EMBL" id="CP001737">
    <property type="protein sequence ID" value="ACV81330.1"/>
    <property type="molecule type" value="Genomic_DNA"/>
</dbReference>
<dbReference type="SUPFAM" id="SSF52218">
    <property type="entry name" value="Flavoproteins"/>
    <property type="match status" value="1"/>
</dbReference>
<organism evidence="2 3">
    <name type="scientific">Nakamurella multipartita (strain ATCC 700099 / DSM 44233 / CIP 104796 / JCM 9543 / NBRC 105858 / Y-104)</name>
    <name type="common">Microsphaera multipartita</name>
    <dbReference type="NCBI Taxonomy" id="479431"/>
    <lineage>
        <taxon>Bacteria</taxon>
        <taxon>Bacillati</taxon>
        <taxon>Actinomycetota</taxon>
        <taxon>Actinomycetes</taxon>
        <taxon>Nakamurellales</taxon>
        <taxon>Nakamurellaceae</taxon>
        <taxon>Nakamurella</taxon>
    </lineage>
</organism>
<dbReference type="InterPro" id="IPR029039">
    <property type="entry name" value="Flavoprotein-like_sf"/>
</dbReference>
<reference evidence="2 3" key="2">
    <citation type="journal article" date="2010" name="Stand. Genomic Sci.">
        <title>Complete genome sequence of Nakamurella multipartita type strain (Y-104).</title>
        <authorList>
            <person name="Tice H."/>
            <person name="Mayilraj S."/>
            <person name="Sims D."/>
            <person name="Lapidus A."/>
            <person name="Nolan M."/>
            <person name="Lucas S."/>
            <person name="Glavina Del Rio T."/>
            <person name="Copeland A."/>
            <person name="Cheng J.F."/>
            <person name="Meincke L."/>
            <person name="Bruce D."/>
            <person name="Goodwin L."/>
            <person name="Pitluck S."/>
            <person name="Ivanova N."/>
            <person name="Mavromatis K."/>
            <person name="Ovchinnikova G."/>
            <person name="Pati A."/>
            <person name="Chen A."/>
            <person name="Palaniappan K."/>
            <person name="Land M."/>
            <person name="Hauser L."/>
            <person name="Chang Y.J."/>
            <person name="Jeffries C.D."/>
            <person name="Detter J.C."/>
            <person name="Brettin T."/>
            <person name="Rohde M."/>
            <person name="Goker M."/>
            <person name="Bristow J."/>
            <person name="Eisen J.A."/>
            <person name="Markowitz V."/>
            <person name="Hugenholtz P."/>
            <person name="Kyrpides N.C."/>
            <person name="Klenk H.P."/>
            <person name="Chen F."/>
        </authorList>
    </citation>
    <scope>NUCLEOTIDE SEQUENCE [LARGE SCALE GENOMIC DNA]</scope>
    <source>
        <strain evidence="3">ATCC 700099 / DSM 44233 / CIP 104796 / JCM 9543 / NBRC 105858 / Y-104</strain>
    </source>
</reference>
<evidence type="ECO:0000313" key="3">
    <source>
        <dbReference type="Proteomes" id="UP000002218"/>
    </source>
</evidence>
<dbReference type="PANTHER" id="PTHR30543">
    <property type="entry name" value="CHROMATE REDUCTASE"/>
    <property type="match status" value="1"/>
</dbReference>
<dbReference type="RefSeq" id="WP_015750138.1">
    <property type="nucleotide sequence ID" value="NC_013235.1"/>
</dbReference>
<dbReference type="eggNOG" id="COG0431">
    <property type="taxonomic scope" value="Bacteria"/>
</dbReference>
<keyword evidence="3" id="KW-1185">Reference proteome</keyword>